<evidence type="ECO:0000256" key="6">
    <source>
        <dbReference type="SAM" id="MobiDB-lite"/>
    </source>
</evidence>
<evidence type="ECO:0000256" key="3">
    <source>
        <dbReference type="ARBA" id="ARBA00022630"/>
    </source>
</evidence>
<feature type="compositionally biased region" description="Low complexity" evidence="6">
    <location>
        <begin position="283"/>
        <end position="313"/>
    </location>
</feature>
<reference evidence="8 9" key="1">
    <citation type="journal article" date="2019" name="Nat. Ecol. Evol.">
        <title>Megaphylogeny resolves global patterns of mushroom evolution.</title>
        <authorList>
            <person name="Varga T."/>
            <person name="Krizsan K."/>
            <person name="Foldi C."/>
            <person name="Dima B."/>
            <person name="Sanchez-Garcia M."/>
            <person name="Sanchez-Ramirez S."/>
            <person name="Szollosi G.J."/>
            <person name="Szarkandi J.G."/>
            <person name="Papp V."/>
            <person name="Albert L."/>
            <person name="Andreopoulos W."/>
            <person name="Angelini C."/>
            <person name="Antonin V."/>
            <person name="Barry K.W."/>
            <person name="Bougher N.L."/>
            <person name="Buchanan P."/>
            <person name="Buyck B."/>
            <person name="Bense V."/>
            <person name="Catcheside P."/>
            <person name="Chovatia M."/>
            <person name="Cooper J."/>
            <person name="Damon W."/>
            <person name="Desjardin D."/>
            <person name="Finy P."/>
            <person name="Geml J."/>
            <person name="Haridas S."/>
            <person name="Hughes K."/>
            <person name="Justo A."/>
            <person name="Karasinski D."/>
            <person name="Kautmanova I."/>
            <person name="Kiss B."/>
            <person name="Kocsube S."/>
            <person name="Kotiranta H."/>
            <person name="LaButti K.M."/>
            <person name="Lechner B.E."/>
            <person name="Liimatainen K."/>
            <person name="Lipzen A."/>
            <person name="Lukacs Z."/>
            <person name="Mihaltcheva S."/>
            <person name="Morgado L.N."/>
            <person name="Niskanen T."/>
            <person name="Noordeloos M.E."/>
            <person name="Ohm R.A."/>
            <person name="Ortiz-Santana B."/>
            <person name="Ovrebo C."/>
            <person name="Racz N."/>
            <person name="Riley R."/>
            <person name="Savchenko A."/>
            <person name="Shiryaev A."/>
            <person name="Soop K."/>
            <person name="Spirin V."/>
            <person name="Szebenyi C."/>
            <person name="Tomsovsky M."/>
            <person name="Tulloss R.E."/>
            <person name="Uehling J."/>
            <person name="Grigoriev I.V."/>
            <person name="Vagvolgyi C."/>
            <person name="Papp T."/>
            <person name="Martin F.M."/>
            <person name="Miettinen O."/>
            <person name="Hibbett D.S."/>
            <person name="Nagy L.G."/>
        </authorList>
    </citation>
    <scope>NUCLEOTIDE SEQUENCE [LARGE SCALE GENOMIC DNA]</scope>
    <source>
        <strain evidence="8 9">HHB13444</strain>
    </source>
</reference>
<dbReference type="Gene3D" id="3.30.465.10">
    <property type="match status" value="1"/>
</dbReference>
<keyword evidence="4" id="KW-0274">FAD</keyword>
<feature type="domain" description="Berberine/berberine-like" evidence="7">
    <location>
        <begin position="805"/>
        <end position="830"/>
    </location>
</feature>
<dbReference type="Pfam" id="PF08031">
    <property type="entry name" value="BBE"/>
    <property type="match status" value="1"/>
</dbReference>
<dbReference type="InterPro" id="IPR016169">
    <property type="entry name" value="FAD-bd_PCMH_sub2"/>
</dbReference>
<accession>A0A5C3PLQ1</accession>
<evidence type="ECO:0000256" key="5">
    <source>
        <dbReference type="ARBA" id="ARBA00023002"/>
    </source>
</evidence>
<dbReference type="EMBL" id="ML211051">
    <property type="protein sequence ID" value="TFK90242.1"/>
    <property type="molecule type" value="Genomic_DNA"/>
</dbReference>
<dbReference type="InterPro" id="IPR050416">
    <property type="entry name" value="FAD-linked_Oxidoreductase"/>
</dbReference>
<dbReference type="PANTHER" id="PTHR42973:SF39">
    <property type="entry name" value="FAD-BINDING PCMH-TYPE DOMAIN-CONTAINING PROTEIN"/>
    <property type="match status" value="1"/>
</dbReference>
<gene>
    <name evidence="8" type="ORF">K466DRAFT_574346</name>
</gene>
<feature type="region of interest" description="Disordered" evidence="6">
    <location>
        <begin position="206"/>
        <end position="248"/>
    </location>
</feature>
<dbReference type="PANTHER" id="PTHR42973">
    <property type="entry name" value="BINDING OXIDOREDUCTASE, PUTATIVE (AFU_ORTHOLOGUE AFUA_1G17690)-RELATED"/>
    <property type="match status" value="1"/>
</dbReference>
<evidence type="ECO:0000256" key="1">
    <source>
        <dbReference type="ARBA" id="ARBA00001974"/>
    </source>
</evidence>
<dbReference type="InterPro" id="IPR036318">
    <property type="entry name" value="FAD-bd_PCMH-like_sf"/>
</dbReference>
<dbReference type="SUPFAM" id="SSF56176">
    <property type="entry name" value="FAD-binding/transporter-associated domain-like"/>
    <property type="match status" value="2"/>
</dbReference>
<dbReference type="InterPro" id="IPR016167">
    <property type="entry name" value="FAD-bd_PCMH_sub1"/>
</dbReference>
<evidence type="ECO:0000256" key="2">
    <source>
        <dbReference type="ARBA" id="ARBA00005466"/>
    </source>
</evidence>
<dbReference type="GO" id="GO:0050660">
    <property type="term" value="F:flavin adenine dinucleotide binding"/>
    <property type="evidence" value="ECO:0007669"/>
    <property type="project" value="InterPro"/>
</dbReference>
<comment type="cofactor">
    <cofactor evidence="1">
        <name>FAD</name>
        <dbReference type="ChEBI" id="CHEBI:57692"/>
    </cofactor>
</comment>
<dbReference type="InterPro" id="IPR012951">
    <property type="entry name" value="BBE"/>
</dbReference>
<evidence type="ECO:0000256" key="4">
    <source>
        <dbReference type="ARBA" id="ARBA00022827"/>
    </source>
</evidence>
<dbReference type="STRING" id="1314778.A0A5C3PLQ1"/>
<keyword evidence="3" id="KW-0285">Flavoprotein</keyword>
<feature type="compositionally biased region" description="Low complexity" evidence="6">
    <location>
        <begin position="327"/>
        <end position="338"/>
    </location>
</feature>
<dbReference type="InParanoid" id="A0A5C3PLQ1"/>
<feature type="region of interest" description="Disordered" evidence="6">
    <location>
        <begin position="832"/>
        <end position="851"/>
    </location>
</feature>
<evidence type="ECO:0000259" key="7">
    <source>
        <dbReference type="Pfam" id="PF08031"/>
    </source>
</evidence>
<dbReference type="Proteomes" id="UP000308197">
    <property type="component" value="Unassembled WGS sequence"/>
</dbReference>
<dbReference type="Gene3D" id="3.30.43.10">
    <property type="entry name" value="Uridine Diphospho-n-acetylenolpyruvylglucosamine Reductase, domain 2"/>
    <property type="match status" value="1"/>
</dbReference>
<evidence type="ECO:0000313" key="9">
    <source>
        <dbReference type="Proteomes" id="UP000308197"/>
    </source>
</evidence>
<feature type="region of interest" description="Disordered" evidence="6">
    <location>
        <begin position="116"/>
        <end position="186"/>
    </location>
</feature>
<comment type="similarity">
    <text evidence="2">Belongs to the oxygen-dependent FAD-linked oxidoreductase family.</text>
</comment>
<dbReference type="Gene3D" id="3.40.462.20">
    <property type="match status" value="1"/>
</dbReference>
<protein>
    <recommendedName>
        <fullName evidence="7">Berberine/berberine-like domain-containing protein</fullName>
    </recommendedName>
</protein>
<keyword evidence="9" id="KW-1185">Reference proteome</keyword>
<feature type="region of interest" description="Disordered" evidence="6">
    <location>
        <begin position="271"/>
        <end position="338"/>
    </location>
</feature>
<keyword evidence="5" id="KW-0560">Oxidoreductase</keyword>
<proteinExistence type="inferred from homology"/>
<sequence length="851" mass="91017">MDPPPRAHLPDLKASTALELPQTIIQELRASVKGDVLCPTDPQYPERAKTFNGKLKPLCRLLVSPLDAHDVSAVVKFCIRHGLSPSVRAGGYGIAGWCVAGDLIIDMSKIRDVDLEPPLQAEDGTQDWTPMRDMPAPGSKGKARVEGIRVVAAPPPTAESTDRPDHRTSPSTGKRRREDRSPSADLEDITSIMGTGHYENASHAVNSFLRGPPLPPIAGETSRQLPTHQPPTQRPRLHSPDPESAIETDPPEMYLASRERALDRAHAAVAVPPAMSEGTRQISSGSTDSSGSGSGFSSRSTDTTATSAATMMSPTHGDSDSDKDADAAQAPRADPFPYMSSGWAPGAVPPSASAGGFGVGVSALPAFLTSSLDASTGSSSSGVAAWNPATAFNMSGVGSSPFSMPPMSSISMMGTPSMPPAMSGVPFSPSPGMLGASHAFALALQAVQASSGHLGTMPHARPVHPYAYVTFGAGMKQKDVDIYTADHPLDGVDPVTGEPRGAAVPYHIPMSAHPAGSAIMLLAGFGFISRMYGLSIDNLVEVEMVLADGRIVNVNAHEDPELWWAVRGAGPAFGIATRYKARAFPVPVVFAGNIIYRFHRATAASLIKHFRDCIKGAPRELYANLLLTAGPANQDSLVVIQMCYVGPKEKGLEFLQAISSWDGERCLLNEVNEKSFLNQQDSVAQVLRGKAGRQWFIRSSLITSLPDELITKTVMAFADTPIGCTWLFELAGGAIGDFEDNCLPKEQREAAWTVAALHQWDMGIDDPRCVSTAEDWMKTTVKPHAVGGPFPTFLGRHEPPARTISCYGKNWARLAELKRKYDPNGLFKNNFWPSDRDGNPIEELYNEPPSP</sequence>
<dbReference type="AlphaFoldDB" id="A0A5C3PLQ1"/>
<name>A0A5C3PLQ1_9APHY</name>
<dbReference type="GO" id="GO:0016491">
    <property type="term" value="F:oxidoreductase activity"/>
    <property type="evidence" value="ECO:0007669"/>
    <property type="project" value="UniProtKB-KW"/>
</dbReference>
<evidence type="ECO:0000313" key="8">
    <source>
        <dbReference type="EMBL" id="TFK90242.1"/>
    </source>
</evidence>
<organism evidence="8 9">
    <name type="scientific">Polyporus arcularius HHB13444</name>
    <dbReference type="NCBI Taxonomy" id="1314778"/>
    <lineage>
        <taxon>Eukaryota</taxon>
        <taxon>Fungi</taxon>
        <taxon>Dikarya</taxon>
        <taxon>Basidiomycota</taxon>
        <taxon>Agaricomycotina</taxon>
        <taxon>Agaricomycetes</taxon>
        <taxon>Polyporales</taxon>
        <taxon>Polyporaceae</taxon>
        <taxon>Polyporus</taxon>
    </lineage>
</organism>
<feature type="compositionally biased region" description="Basic and acidic residues" evidence="6">
    <location>
        <begin position="317"/>
        <end position="326"/>
    </location>
</feature>